<feature type="region of interest" description="Disordered" evidence="6">
    <location>
        <begin position="89"/>
        <end position="242"/>
    </location>
</feature>
<dbReference type="Proteomes" id="UP001556367">
    <property type="component" value="Unassembled WGS sequence"/>
</dbReference>
<feature type="compositionally biased region" description="Polar residues" evidence="6">
    <location>
        <begin position="405"/>
        <end position="418"/>
    </location>
</feature>
<proteinExistence type="predicted"/>
<feature type="compositionally biased region" description="Polar residues" evidence="6">
    <location>
        <begin position="494"/>
        <end position="506"/>
    </location>
</feature>
<feature type="domain" description="LIM zinc-binding" evidence="7">
    <location>
        <begin position="727"/>
        <end position="790"/>
    </location>
</feature>
<dbReference type="PANTHER" id="PTHR24205:SF16">
    <property type="entry name" value="GH01042P-RELATED"/>
    <property type="match status" value="1"/>
</dbReference>
<keyword evidence="9" id="KW-1185">Reference proteome</keyword>
<feature type="compositionally biased region" description="Basic and acidic residues" evidence="6">
    <location>
        <begin position="627"/>
        <end position="645"/>
    </location>
</feature>
<dbReference type="Gene3D" id="2.10.110.10">
    <property type="entry name" value="Cysteine Rich Protein"/>
    <property type="match status" value="2"/>
</dbReference>
<feature type="compositionally biased region" description="Low complexity" evidence="6">
    <location>
        <begin position="108"/>
        <end position="128"/>
    </location>
</feature>
<keyword evidence="1 5" id="KW-0479">Metal-binding</keyword>
<dbReference type="InterPro" id="IPR001781">
    <property type="entry name" value="Znf_LIM"/>
</dbReference>
<dbReference type="EMBL" id="JASNQZ010000015">
    <property type="protein sequence ID" value="KAL0946731.1"/>
    <property type="molecule type" value="Genomic_DNA"/>
</dbReference>
<evidence type="ECO:0000256" key="2">
    <source>
        <dbReference type="ARBA" id="ARBA00022737"/>
    </source>
</evidence>
<evidence type="ECO:0000313" key="8">
    <source>
        <dbReference type="EMBL" id="KAL0946731.1"/>
    </source>
</evidence>
<feature type="compositionally biased region" description="Low complexity" evidence="6">
    <location>
        <begin position="190"/>
        <end position="205"/>
    </location>
</feature>
<dbReference type="CDD" id="cd09397">
    <property type="entry name" value="LIM1_UF1"/>
    <property type="match status" value="1"/>
</dbReference>
<dbReference type="PANTHER" id="PTHR24205">
    <property type="entry name" value="FOUR AND A HALF LIM DOMAINS PROTEIN"/>
    <property type="match status" value="1"/>
</dbReference>
<keyword evidence="2" id="KW-0677">Repeat</keyword>
<feature type="compositionally biased region" description="Basic and acidic residues" evidence="6">
    <location>
        <begin position="419"/>
        <end position="429"/>
    </location>
</feature>
<evidence type="ECO:0000256" key="4">
    <source>
        <dbReference type="ARBA" id="ARBA00023038"/>
    </source>
</evidence>
<evidence type="ECO:0000256" key="3">
    <source>
        <dbReference type="ARBA" id="ARBA00022833"/>
    </source>
</evidence>
<feature type="region of interest" description="Disordered" evidence="6">
    <location>
        <begin position="280"/>
        <end position="688"/>
    </location>
</feature>
<dbReference type="Pfam" id="PF00412">
    <property type="entry name" value="LIM"/>
    <property type="match status" value="2"/>
</dbReference>
<reference evidence="9" key="1">
    <citation type="submission" date="2024-06" db="EMBL/GenBank/DDBJ databases">
        <title>Multi-omics analyses provide insights into the biosynthesis of the anticancer antibiotic pleurotin in Hohenbuehelia grisea.</title>
        <authorList>
            <person name="Weaver J.A."/>
            <person name="Alberti F."/>
        </authorList>
    </citation>
    <scope>NUCLEOTIDE SEQUENCE [LARGE SCALE GENOMIC DNA]</scope>
    <source>
        <strain evidence="9">T-177</strain>
    </source>
</reference>
<feature type="compositionally biased region" description="Low complexity" evidence="6">
    <location>
        <begin position="564"/>
        <end position="605"/>
    </location>
</feature>
<dbReference type="PROSITE" id="PS50023">
    <property type="entry name" value="LIM_DOMAIN_2"/>
    <property type="match status" value="1"/>
</dbReference>
<feature type="compositionally biased region" description="Polar residues" evidence="6">
    <location>
        <begin position="456"/>
        <end position="467"/>
    </location>
</feature>
<evidence type="ECO:0000259" key="7">
    <source>
        <dbReference type="PROSITE" id="PS50023"/>
    </source>
</evidence>
<protein>
    <recommendedName>
        <fullName evidence="7">LIM zinc-binding domain-containing protein</fullName>
    </recommendedName>
</protein>
<feature type="compositionally biased region" description="Polar residues" evidence="6">
    <location>
        <begin position="159"/>
        <end position="172"/>
    </location>
</feature>
<dbReference type="PROSITE" id="PS00478">
    <property type="entry name" value="LIM_DOMAIN_1"/>
    <property type="match status" value="1"/>
</dbReference>
<name>A0ABR3ITU3_9AGAR</name>
<evidence type="ECO:0000256" key="5">
    <source>
        <dbReference type="PROSITE-ProRule" id="PRU00125"/>
    </source>
</evidence>
<organism evidence="8 9">
    <name type="scientific">Hohenbuehelia grisea</name>
    <dbReference type="NCBI Taxonomy" id="104357"/>
    <lineage>
        <taxon>Eukaryota</taxon>
        <taxon>Fungi</taxon>
        <taxon>Dikarya</taxon>
        <taxon>Basidiomycota</taxon>
        <taxon>Agaricomycotina</taxon>
        <taxon>Agaricomycetes</taxon>
        <taxon>Agaricomycetidae</taxon>
        <taxon>Agaricales</taxon>
        <taxon>Pleurotineae</taxon>
        <taxon>Pleurotaceae</taxon>
        <taxon>Hohenbuehelia</taxon>
    </lineage>
</organism>
<feature type="compositionally biased region" description="Polar residues" evidence="6">
    <location>
        <begin position="430"/>
        <end position="445"/>
    </location>
</feature>
<evidence type="ECO:0000313" key="9">
    <source>
        <dbReference type="Proteomes" id="UP001556367"/>
    </source>
</evidence>
<gene>
    <name evidence="8" type="ORF">HGRIS_012910</name>
</gene>
<dbReference type="CDD" id="cd08368">
    <property type="entry name" value="LIM"/>
    <property type="match status" value="1"/>
</dbReference>
<feature type="compositionally biased region" description="Low complexity" evidence="6">
    <location>
        <begin position="668"/>
        <end position="677"/>
    </location>
</feature>
<feature type="compositionally biased region" description="Polar residues" evidence="6">
    <location>
        <begin position="291"/>
        <end position="304"/>
    </location>
</feature>
<keyword evidence="4 5" id="KW-0440">LIM domain</keyword>
<dbReference type="SMART" id="SM00132">
    <property type="entry name" value="LIM"/>
    <property type="match status" value="2"/>
</dbReference>
<accession>A0ABR3ITU3</accession>
<evidence type="ECO:0000256" key="6">
    <source>
        <dbReference type="SAM" id="MobiDB-lite"/>
    </source>
</evidence>
<sequence length="893" mass="95256">MMAPLLSPAAVSAVPRISQVLPTVKCSNCNNPVPLAELGDHVCPPTPPLPAIASSMSPKPTPALPKPSFSPSAAVALLPARLQNLVAPARAESPGLSSPSADQDIRPRAPSNASSPRPSIDSRSRTPSNNSSGRPNLDMRARTPSNNMISRPSVDVSARTLSNNSAPRSNYIGSPAGNSPARPGPEYRVRTPSNSSRSPSVSRGPGIPPQGVPPSLNGSLSPLASADPYRMRSPISPQNAPPIAQPAEEVINTASGGEAGMAGVGRRGFAAAARAMHTPIQSPGVWHDSRGNSPQFLDTRSASYGNPHARSGSQLTPSTPHSQYDRSPSPHSPYSRTPSPGYRMPEPSRGAVSAPSLRTSSVSRPISPTSSSSLPNSESPVTPMASTRLPLFDKMKPEGGDILYDSNNRSKLNTNLDYPKQDNMTRARSESTSVGLPPSIGSSRAQPAASPGGAHQRSNTGASSVSGSEYGLAYADSTADEDESPISGLPARNKSGSILRNINGSRSSKDNDNVRSHIKFPSKSSLSASPPRKTPSRSSDRNERSSANSASMYSDDDGDDVRARAAASTKASQRSASSRSTSSRSSSNKSSSSGHRSNNSSGSGSLYPRSRATDRGMETLEEDLDGEMAHRENERPDASSSDPHRSRTLPGSSRHSPDSRQKGPPSPVVRSRTSPSSQKSDSVGKAGSSRRVKDCVRCDKRVEDGRWVAVDGGGALCERCWKNMYLPKCRRCDLPIEKAAVSSSDGQLKGKYHKECFNCHTCHKPFPDKTFYVFDGRPYCAYHYHEANDSLCAAARCGQPIEGPCAVSHSGDRYHPEHFLCEFDGYPACKERLAEYWEVDGRMLCERHAQASRATMSDDGSDYGDDDDRDYVPTGRAMKRITRFIDLGDNGLR</sequence>
<evidence type="ECO:0000256" key="1">
    <source>
        <dbReference type="ARBA" id="ARBA00022723"/>
    </source>
</evidence>
<feature type="compositionally biased region" description="Polar residues" evidence="6">
    <location>
        <begin position="311"/>
        <end position="326"/>
    </location>
</feature>
<dbReference type="SUPFAM" id="SSF57716">
    <property type="entry name" value="Glucocorticoid receptor-like (DNA-binding domain)"/>
    <property type="match status" value="2"/>
</dbReference>
<feature type="compositionally biased region" description="Low complexity" evidence="6">
    <location>
        <begin position="360"/>
        <end position="380"/>
    </location>
</feature>
<comment type="caution">
    <text evidence="8">The sequence shown here is derived from an EMBL/GenBank/DDBJ whole genome shotgun (WGS) entry which is preliminary data.</text>
</comment>
<keyword evidence="3 5" id="KW-0862">Zinc</keyword>